<dbReference type="Proteomes" id="UP000276133">
    <property type="component" value="Unassembled WGS sequence"/>
</dbReference>
<keyword evidence="3" id="KW-1185">Reference proteome</keyword>
<name>A0A3M7T5A4_BRAPC</name>
<proteinExistence type="predicted"/>
<keyword evidence="1" id="KW-0472">Membrane</keyword>
<feature type="transmembrane region" description="Helical" evidence="1">
    <location>
        <begin position="56"/>
        <end position="74"/>
    </location>
</feature>
<organism evidence="2 3">
    <name type="scientific">Brachionus plicatilis</name>
    <name type="common">Marine rotifer</name>
    <name type="synonym">Brachionus muelleri</name>
    <dbReference type="NCBI Taxonomy" id="10195"/>
    <lineage>
        <taxon>Eukaryota</taxon>
        <taxon>Metazoa</taxon>
        <taxon>Spiralia</taxon>
        <taxon>Gnathifera</taxon>
        <taxon>Rotifera</taxon>
        <taxon>Eurotatoria</taxon>
        <taxon>Monogononta</taxon>
        <taxon>Pseudotrocha</taxon>
        <taxon>Ploima</taxon>
        <taxon>Brachionidae</taxon>
        <taxon>Brachionus</taxon>
    </lineage>
</organism>
<accession>A0A3M7T5A4</accession>
<evidence type="ECO:0000313" key="3">
    <source>
        <dbReference type="Proteomes" id="UP000276133"/>
    </source>
</evidence>
<dbReference type="AlphaFoldDB" id="A0A3M7T5A4"/>
<protein>
    <submittedName>
        <fullName evidence="2">Uncharacterized protein</fullName>
    </submittedName>
</protein>
<evidence type="ECO:0000313" key="2">
    <source>
        <dbReference type="EMBL" id="RNA43117.1"/>
    </source>
</evidence>
<evidence type="ECO:0000256" key="1">
    <source>
        <dbReference type="SAM" id="Phobius"/>
    </source>
</evidence>
<sequence>MNLINHFKEYYEFKSAVFKKIKGHHFKFISIKGFVLKPKIIKPKTSVGYKMFCDKTTFSSLFSLLSAMINLAIISF</sequence>
<keyword evidence="1" id="KW-0812">Transmembrane</keyword>
<keyword evidence="1" id="KW-1133">Transmembrane helix</keyword>
<gene>
    <name evidence="2" type="ORF">BpHYR1_015347</name>
</gene>
<comment type="caution">
    <text evidence="2">The sequence shown here is derived from an EMBL/GenBank/DDBJ whole genome shotgun (WGS) entry which is preliminary data.</text>
</comment>
<reference evidence="2 3" key="1">
    <citation type="journal article" date="2018" name="Sci. Rep.">
        <title>Genomic signatures of local adaptation to the degree of environmental predictability in rotifers.</title>
        <authorList>
            <person name="Franch-Gras L."/>
            <person name="Hahn C."/>
            <person name="Garcia-Roger E.M."/>
            <person name="Carmona M.J."/>
            <person name="Serra M."/>
            <person name="Gomez A."/>
        </authorList>
    </citation>
    <scope>NUCLEOTIDE SEQUENCE [LARGE SCALE GENOMIC DNA]</scope>
    <source>
        <strain evidence="2">HYR1</strain>
    </source>
</reference>
<dbReference type="EMBL" id="REGN01000272">
    <property type="protein sequence ID" value="RNA43117.1"/>
    <property type="molecule type" value="Genomic_DNA"/>
</dbReference>